<dbReference type="Gene3D" id="3.30.200.20">
    <property type="entry name" value="Phosphorylase Kinase, domain 1"/>
    <property type="match status" value="1"/>
</dbReference>
<reference evidence="4" key="1">
    <citation type="submission" date="2020-08" db="EMBL/GenBank/DDBJ databases">
        <title>Plant Genome Project.</title>
        <authorList>
            <person name="Zhang R.-G."/>
        </authorList>
    </citation>
    <scope>NUCLEOTIDE SEQUENCE</scope>
    <source>
        <strain evidence="4">WSP0</strain>
        <tissue evidence="4">Leaf</tissue>
    </source>
</reference>
<dbReference type="PROSITE" id="PS50011">
    <property type="entry name" value="PROTEIN_KINASE_DOM"/>
    <property type="match status" value="1"/>
</dbReference>
<proteinExistence type="predicted"/>
<sequence length="210" mass="24045">MKFATLYKGAIGNCNFLAVKRFRDFPHIEQKFMCKIMINGRLRHRNLVSLLGFCKEKEEKFLIYNNMANGSLYDWSHPMEVGYKRPTLNWPLRDVITVGIARGLAWLHHNCNYRVTHGNISSKFIFLDMKFDPKISSFGGRMIVGSNSGNLRMRICEKSEFKESDDVYAVEVITGEKPEDVSNLCEGFDGTLISGNLFNAIDSLFIGKRI</sequence>
<dbReference type="GO" id="GO:0005524">
    <property type="term" value="F:ATP binding"/>
    <property type="evidence" value="ECO:0007669"/>
    <property type="project" value="UniProtKB-KW"/>
</dbReference>
<dbReference type="SUPFAM" id="SSF56112">
    <property type="entry name" value="Protein kinase-like (PK-like)"/>
    <property type="match status" value="1"/>
</dbReference>
<dbReference type="GO" id="GO:0005886">
    <property type="term" value="C:plasma membrane"/>
    <property type="evidence" value="ECO:0007669"/>
    <property type="project" value="TreeGrafter"/>
</dbReference>
<accession>A0AAV6IS46</accession>
<dbReference type="InterPro" id="IPR001245">
    <property type="entry name" value="Ser-Thr/Tyr_kinase_cat_dom"/>
</dbReference>
<evidence type="ECO:0000313" key="4">
    <source>
        <dbReference type="EMBL" id="KAG5530398.1"/>
    </source>
</evidence>
<dbReference type="GO" id="GO:0004672">
    <property type="term" value="F:protein kinase activity"/>
    <property type="evidence" value="ECO:0007669"/>
    <property type="project" value="InterPro"/>
</dbReference>
<dbReference type="InterPro" id="IPR011009">
    <property type="entry name" value="Kinase-like_dom_sf"/>
</dbReference>
<gene>
    <name evidence="4" type="ORF">RHGRI_025371</name>
</gene>
<feature type="domain" description="Protein kinase" evidence="3">
    <location>
        <begin position="1"/>
        <end position="210"/>
    </location>
</feature>
<dbReference type="Gene3D" id="1.10.510.10">
    <property type="entry name" value="Transferase(Phosphotransferase) domain 1"/>
    <property type="match status" value="1"/>
</dbReference>
<dbReference type="PANTHER" id="PTHR27001:SF940">
    <property type="entry name" value="LRR RECEPTOR-LIKE KINASE FAMILY PROTEIN"/>
    <property type="match status" value="1"/>
</dbReference>
<keyword evidence="5" id="KW-1185">Reference proteome</keyword>
<comment type="caution">
    <text evidence="4">The sequence shown here is derived from an EMBL/GenBank/DDBJ whole genome shotgun (WGS) entry which is preliminary data.</text>
</comment>
<evidence type="ECO:0000313" key="5">
    <source>
        <dbReference type="Proteomes" id="UP000823749"/>
    </source>
</evidence>
<organism evidence="4 5">
    <name type="scientific">Rhododendron griersonianum</name>
    <dbReference type="NCBI Taxonomy" id="479676"/>
    <lineage>
        <taxon>Eukaryota</taxon>
        <taxon>Viridiplantae</taxon>
        <taxon>Streptophyta</taxon>
        <taxon>Embryophyta</taxon>
        <taxon>Tracheophyta</taxon>
        <taxon>Spermatophyta</taxon>
        <taxon>Magnoliopsida</taxon>
        <taxon>eudicotyledons</taxon>
        <taxon>Gunneridae</taxon>
        <taxon>Pentapetalae</taxon>
        <taxon>asterids</taxon>
        <taxon>Ericales</taxon>
        <taxon>Ericaceae</taxon>
        <taxon>Ericoideae</taxon>
        <taxon>Rhodoreae</taxon>
        <taxon>Rhododendron</taxon>
    </lineage>
</organism>
<dbReference type="InterPro" id="IPR000719">
    <property type="entry name" value="Prot_kinase_dom"/>
</dbReference>
<dbReference type="Proteomes" id="UP000823749">
    <property type="component" value="Chromosome 9"/>
</dbReference>
<dbReference type="EMBL" id="JACTNZ010000009">
    <property type="protein sequence ID" value="KAG5530398.1"/>
    <property type="molecule type" value="Genomic_DNA"/>
</dbReference>
<dbReference type="PANTHER" id="PTHR27001">
    <property type="entry name" value="OS01G0253100 PROTEIN"/>
    <property type="match status" value="1"/>
</dbReference>
<keyword evidence="1" id="KW-0547">Nucleotide-binding</keyword>
<name>A0AAV6IS46_9ERIC</name>
<evidence type="ECO:0000256" key="1">
    <source>
        <dbReference type="ARBA" id="ARBA00022741"/>
    </source>
</evidence>
<dbReference type="Pfam" id="PF07714">
    <property type="entry name" value="PK_Tyr_Ser-Thr"/>
    <property type="match status" value="1"/>
</dbReference>
<evidence type="ECO:0000259" key="3">
    <source>
        <dbReference type="PROSITE" id="PS50011"/>
    </source>
</evidence>
<protein>
    <recommendedName>
        <fullName evidence="3">Protein kinase domain-containing protein</fullName>
    </recommendedName>
</protein>
<keyword evidence="2" id="KW-0067">ATP-binding</keyword>
<evidence type="ECO:0000256" key="2">
    <source>
        <dbReference type="ARBA" id="ARBA00022840"/>
    </source>
</evidence>
<dbReference type="AlphaFoldDB" id="A0AAV6IS46"/>